<feature type="transmembrane region" description="Helical" evidence="3">
    <location>
        <begin position="175"/>
        <end position="192"/>
    </location>
</feature>
<feature type="region of interest" description="Disordered" evidence="2">
    <location>
        <begin position="501"/>
        <end position="520"/>
    </location>
</feature>
<gene>
    <name evidence="5" type="ORF">GCM10009539_27370</name>
</gene>
<dbReference type="RefSeq" id="WP_344649168.1">
    <property type="nucleotide sequence ID" value="NZ_BAAAGX010000010.1"/>
</dbReference>
<keyword evidence="6" id="KW-1185">Reference proteome</keyword>
<dbReference type="SMART" id="SM00267">
    <property type="entry name" value="GGDEF"/>
    <property type="match status" value="1"/>
</dbReference>
<evidence type="ECO:0000256" key="3">
    <source>
        <dbReference type="SAM" id="Phobius"/>
    </source>
</evidence>
<feature type="transmembrane region" description="Helical" evidence="3">
    <location>
        <begin position="99"/>
        <end position="121"/>
    </location>
</feature>
<reference evidence="5 6" key="1">
    <citation type="journal article" date="2019" name="Int. J. Syst. Evol. Microbiol.">
        <title>The Global Catalogue of Microorganisms (GCM) 10K type strain sequencing project: providing services to taxonomists for standard genome sequencing and annotation.</title>
        <authorList>
            <consortium name="The Broad Institute Genomics Platform"/>
            <consortium name="The Broad Institute Genome Sequencing Center for Infectious Disease"/>
            <person name="Wu L."/>
            <person name="Ma J."/>
        </authorList>
    </citation>
    <scope>NUCLEOTIDE SEQUENCE [LARGE SCALE GENOMIC DNA]</scope>
    <source>
        <strain evidence="5 6">JCM 10425</strain>
    </source>
</reference>
<dbReference type="InterPro" id="IPR000160">
    <property type="entry name" value="GGDEF_dom"/>
</dbReference>
<dbReference type="SUPFAM" id="SSF55073">
    <property type="entry name" value="Nucleotide cyclase"/>
    <property type="match status" value="1"/>
</dbReference>
<dbReference type="InterPro" id="IPR029787">
    <property type="entry name" value="Nucleotide_cyclase"/>
</dbReference>
<feature type="transmembrane region" description="Helical" evidence="3">
    <location>
        <begin position="62"/>
        <end position="87"/>
    </location>
</feature>
<dbReference type="SUPFAM" id="SSF55785">
    <property type="entry name" value="PYP-like sensor domain (PAS domain)"/>
    <property type="match status" value="1"/>
</dbReference>
<accession>A0ABN0U6V0</accession>
<dbReference type="Pfam" id="PF00990">
    <property type="entry name" value="GGDEF"/>
    <property type="match status" value="1"/>
</dbReference>
<protein>
    <recommendedName>
        <fullName evidence="4">GGDEF domain-containing protein</fullName>
    </recommendedName>
</protein>
<dbReference type="EMBL" id="BAAAGX010000010">
    <property type="protein sequence ID" value="GAA0240588.1"/>
    <property type="molecule type" value="Genomic_DNA"/>
</dbReference>
<evidence type="ECO:0000256" key="2">
    <source>
        <dbReference type="SAM" id="MobiDB-lite"/>
    </source>
</evidence>
<dbReference type="InterPro" id="IPR050469">
    <property type="entry name" value="Diguanylate_Cyclase"/>
</dbReference>
<dbReference type="Gene3D" id="3.30.70.270">
    <property type="match status" value="1"/>
</dbReference>
<keyword evidence="3" id="KW-0812">Transmembrane</keyword>
<dbReference type="Proteomes" id="UP001500967">
    <property type="component" value="Unassembled WGS sequence"/>
</dbReference>
<keyword evidence="3" id="KW-1133">Transmembrane helix</keyword>
<feature type="transmembrane region" description="Helical" evidence="3">
    <location>
        <begin position="141"/>
        <end position="163"/>
    </location>
</feature>
<dbReference type="InterPro" id="IPR035965">
    <property type="entry name" value="PAS-like_dom_sf"/>
</dbReference>
<dbReference type="NCBIfam" id="TIGR00254">
    <property type="entry name" value="GGDEF"/>
    <property type="match status" value="1"/>
</dbReference>
<name>A0ABN0U6V0_9ACTN</name>
<feature type="coiled-coil region" evidence="1">
    <location>
        <begin position="332"/>
        <end position="359"/>
    </location>
</feature>
<dbReference type="CDD" id="cd01949">
    <property type="entry name" value="GGDEF"/>
    <property type="match status" value="1"/>
</dbReference>
<sequence length="520" mass="56199">MWPQLMTLAYGVVASIGAHTVVAAWHGRAHRIGARPLAGLAGGIALLAVVACASTLTGDVTALRVLATVGVAPQGALIASYAALVWTIGNPSWSTRRRIVLLSIEPVVATTLAATDGWHHLFFGPVTQNALGVWVVQVGPLYWAHLMFLYFLTIWSTLHFGLVDPAAPQRKKRKLGWMVAIALPPIVVNFVALEVVPLGVELTLVGMASTVVVLRVVLDRQSFDLRPVAREQVIDELSDYFCIVDRAGYVRDFNRAARRLLDGLDPELTGRHDVRIEEFGLGIEPDPGRDTTMLVEDASGLGIDLEIRLIVLRDRAGSCVGWALLSRDVTASNRQQRNLRRQLETIEALRAELAEQAVRDPLTGLHNRRYLADALAERAGERICVALVDIDHFKHVNDTWGHAVGDDVLVGVARELSEGQPPGVVVARNGGEEFVLVFPGVTADEGRARVEALRARVAARPFPAGDGVLRVTFSAGVAAADGRFDADALLEGADRALYRAKGNGRNRTETASSAELAPTR</sequence>
<dbReference type="InterPro" id="IPR043128">
    <property type="entry name" value="Rev_trsase/Diguanyl_cyclase"/>
</dbReference>
<proteinExistence type="predicted"/>
<dbReference type="Pfam" id="PF16927">
    <property type="entry name" value="HisKA_7TM"/>
    <property type="match status" value="1"/>
</dbReference>
<dbReference type="PANTHER" id="PTHR45138">
    <property type="entry name" value="REGULATORY COMPONENTS OF SENSORY TRANSDUCTION SYSTEM"/>
    <property type="match status" value="1"/>
</dbReference>
<comment type="caution">
    <text evidence="5">The sequence shown here is derived from an EMBL/GenBank/DDBJ whole genome shotgun (WGS) entry which is preliminary data.</text>
</comment>
<feature type="domain" description="GGDEF" evidence="4">
    <location>
        <begin position="381"/>
        <end position="513"/>
    </location>
</feature>
<evidence type="ECO:0000313" key="6">
    <source>
        <dbReference type="Proteomes" id="UP001500967"/>
    </source>
</evidence>
<dbReference type="PROSITE" id="PS50887">
    <property type="entry name" value="GGDEF"/>
    <property type="match status" value="1"/>
</dbReference>
<evidence type="ECO:0000313" key="5">
    <source>
        <dbReference type="EMBL" id="GAA0240588.1"/>
    </source>
</evidence>
<dbReference type="InterPro" id="IPR031621">
    <property type="entry name" value="HisKA_7TM"/>
</dbReference>
<organism evidence="5 6">
    <name type="scientific">Cryptosporangium japonicum</name>
    <dbReference type="NCBI Taxonomy" id="80872"/>
    <lineage>
        <taxon>Bacteria</taxon>
        <taxon>Bacillati</taxon>
        <taxon>Actinomycetota</taxon>
        <taxon>Actinomycetes</taxon>
        <taxon>Cryptosporangiales</taxon>
        <taxon>Cryptosporangiaceae</taxon>
        <taxon>Cryptosporangium</taxon>
    </lineage>
</organism>
<keyword evidence="3" id="KW-0472">Membrane</keyword>
<feature type="transmembrane region" description="Helical" evidence="3">
    <location>
        <begin position="37"/>
        <end position="56"/>
    </location>
</feature>
<dbReference type="Gene3D" id="3.30.450.20">
    <property type="entry name" value="PAS domain"/>
    <property type="match status" value="1"/>
</dbReference>
<evidence type="ECO:0000259" key="4">
    <source>
        <dbReference type="PROSITE" id="PS50887"/>
    </source>
</evidence>
<feature type="transmembrane region" description="Helical" evidence="3">
    <location>
        <begin position="6"/>
        <end position="25"/>
    </location>
</feature>
<dbReference type="PANTHER" id="PTHR45138:SF9">
    <property type="entry name" value="DIGUANYLATE CYCLASE DGCM-RELATED"/>
    <property type="match status" value="1"/>
</dbReference>
<evidence type="ECO:0000256" key="1">
    <source>
        <dbReference type="SAM" id="Coils"/>
    </source>
</evidence>
<keyword evidence="1" id="KW-0175">Coiled coil</keyword>